<feature type="domain" description="Complex 1 LYR protein" evidence="2">
    <location>
        <begin position="14"/>
        <end position="65"/>
    </location>
</feature>
<organism evidence="3 4">
    <name type="scientific">Callorhinchus milii</name>
    <name type="common">Ghost shark</name>
    <dbReference type="NCBI Taxonomy" id="7868"/>
    <lineage>
        <taxon>Eukaryota</taxon>
        <taxon>Metazoa</taxon>
        <taxon>Chordata</taxon>
        <taxon>Craniata</taxon>
        <taxon>Vertebrata</taxon>
        <taxon>Chondrichthyes</taxon>
        <taxon>Holocephali</taxon>
        <taxon>Chimaeriformes</taxon>
        <taxon>Callorhinchidae</taxon>
        <taxon>Callorhinchus</taxon>
    </lineage>
</organism>
<accession>A0A4W3IGS0</accession>
<reference evidence="4" key="3">
    <citation type="journal article" date="2014" name="Nature">
        <title>Elephant shark genome provides unique insights into gnathostome evolution.</title>
        <authorList>
            <consortium name="International Elephant Shark Genome Sequencing Consortium"/>
            <person name="Venkatesh B."/>
            <person name="Lee A.P."/>
            <person name="Ravi V."/>
            <person name="Maurya A.K."/>
            <person name="Lian M.M."/>
            <person name="Swann J.B."/>
            <person name="Ohta Y."/>
            <person name="Flajnik M.F."/>
            <person name="Sutoh Y."/>
            <person name="Kasahara M."/>
            <person name="Hoon S."/>
            <person name="Gangu V."/>
            <person name="Roy S.W."/>
            <person name="Irimia M."/>
            <person name="Korzh V."/>
            <person name="Kondrychyn I."/>
            <person name="Lim Z.W."/>
            <person name="Tay B.H."/>
            <person name="Tohari S."/>
            <person name="Kong K.W."/>
            <person name="Ho S."/>
            <person name="Lorente-Galdos B."/>
            <person name="Quilez J."/>
            <person name="Marques-Bonet T."/>
            <person name="Raney B.J."/>
            <person name="Ingham P.W."/>
            <person name="Tay A."/>
            <person name="Hillier L.W."/>
            <person name="Minx P."/>
            <person name="Boehm T."/>
            <person name="Wilson R.K."/>
            <person name="Brenner S."/>
            <person name="Warren W.C."/>
        </authorList>
    </citation>
    <scope>NUCLEOTIDE SEQUENCE [LARGE SCALE GENOMIC DNA]</scope>
</reference>
<dbReference type="Proteomes" id="UP000314986">
    <property type="component" value="Unassembled WGS sequence"/>
</dbReference>
<evidence type="ECO:0000256" key="1">
    <source>
        <dbReference type="ARBA" id="ARBA00009508"/>
    </source>
</evidence>
<protein>
    <recommendedName>
        <fullName evidence="2">Complex 1 LYR protein domain-containing protein</fullName>
    </recommendedName>
</protein>
<reference evidence="3" key="5">
    <citation type="submission" date="2025-09" db="UniProtKB">
        <authorList>
            <consortium name="Ensembl"/>
        </authorList>
    </citation>
    <scope>IDENTIFICATION</scope>
</reference>
<evidence type="ECO:0000259" key="2">
    <source>
        <dbReference type="Pfam" id="PF05347"/>
    </source>
</evidence>
<dbReference type="InterPro" id="IPR008011">
    <property type="entry name" value="Complex1_LYR_dom"/>
</dbReference>
<dbReference type="CDD" id="cd20264">
    <property type="entry name" value="Complex1_LYR_LYRM4"/>
    <property type="match status" value="1"/>
</dbReference>
<dbReference type="Ensembl" id="ENSCMIT00000029910.1">
    <property type="protein sequence ID" value="ENSCMIP00000029444.1"/>
    <property type="gene ID" value="ENSCMIG00000012742.1"/>
</dbReference>
<dbReference type="OMA" id="DAFCENR"/>
<dbReference type="GO" id="GO:0016226">
    <property type="term" value="P:iron-sulfur cluster assembly"/>
    <property type="evidence" value="ECO:0007669"/>
    <property type="project" value="InterPro"/>
</dbReference>
<proteinExistence type="inferred from homology"/>
<dbReference type="PANTHER" id="PTHR13166:SF7">
    <property type="entry name" value="LYR MOTIF-CONTAINING PROTEIN 4"/>
    <property type="match status" value="1"/>
</dbReference>
<dbReference type="AlphaFoldDB" id="A0A4W3IGS0"/>
<comment type="similarity">
    <text evidence="1">Belongs to the complex I LYR family.</text>
</comment>
<dbReference type="GeneTree" id="ENSGT01000000214902"/>
<reference evidence="4" key="1">
    <citation type="journal article" date="2006" name="Science">
        <title>Ancient noncoding elements conserved in the human genome.</title>
        <authorList>
            <person name="Venkatesh B."/>
            <person name="Kirkness E.F."/>
            <person name="Loh Y.H."/>
            <person name="Halpern A.L."/>
            <person name="Lee A.P."/>
            <person name="Johnson J."/>
            <person name="Dandona N."/>
            <person name="Viswanathan L.D."/>
            <person name="Tay A."/>
            <person name="Venter J.C."/>
            <person name="Strausberg R.L."/>
            <person name="Brenner S."/>
        </authorList>
    </citation>
    <scope>NUCLEOTIDE SEQUENCE [LARGE SCALE GENOMIC DNA]</scope>
</reference>
<sequence length="90" mass="10580">MASKSTPQKKTFHYKALVNEGGKFARYIYRTFAIRKIRDTFRENKNMLNPEGIQVLMDKASENLEIIRRQVLIGHLYEAKKLVVESKELH</sequence>
<reference evidence="3" key="4">
    <citation type="submission" date="2025-08" db="UniProtKB">
        <authorList>
            <consortium name="Ensembl"/>
        </authorList>
    </citation>
    <scope>IDENTIFICATION</scope>
</reference>
<keyword evidence="4" id="KW-1185">Reference proteome</keyword>
<dbReference type="GO" id="GO:0005739">
    <property type="term" value="C:mitochondrion"/>
    <property type="evidence" value="ECO:0007669"/>
    <property type="project" value="TreeGrafter"/>
</dbReference>
<dbReference type="PANTHER" id="PTHR13166">
    <property type="entry name" value="PROTEIN C6ORF149"/>
    <property type="match status" value="1"/>
</dbReference>
<dbReference type="Pfam" id="PF05347">
    <property type="entry name" value="Complex1_LYR"/>
    <property type="match status" value="1"/>
</dbReference>
<evidence type="ECO:0000313" key="4">
    <source>
        <dbReference type="Proteomes" id="UP000314986"/>
    </source>
</evidence>
<name>A0A4W3IGS0_CALMI</name>
<evidence type="ECO:0000313" key="3">
    <source>
        <dbReference type="Ensembl" id="ENSCMIP00000029444.1"/>
    </source>
</evidence>
<dbReference type="InterPro" id="IPR045297">
    <property type="entry name" value="Complex1_LYR_LYRM4"/>
</dbReference>
<dbReference type="InParanoid" id="A0A4W3IGS0"/>
<reference evidence="4" key="2">
    <citation type="journal article" date="2007" name="PLoS Biol.">
        <title>Survey sequencing and comparative analysis of the elephant shark (Callorhinchus milii) genome.</title>
        <authorList>
            <person name="Venkatesh B."/>
            <person name="Kirkness E.F."/>
            <person name="Loh Y.H."/>
            <person name="Halpern A.L."/>
            <person name="Lee A.P."/>
            <person name="Johnson J."/>
            <person name="Dandona N."/>
            <person name="Viswanathan L.D."/>
            <person name="Tay A."/>
            <person name="Venter J.C."/>
            <person name="Strausberg R.L."/>
            <person name="Brenner S."/>
        </authorList>
    </citation>
    <scope>NUCLEOTIDE SEQUENCE [LARGE SCALE GENOMIC DNA]</scope>
</reference>
<dbReference type="GO" id="GO:1990221">
    <property type="term" value="C:L-cysteine desulfurase complex"/>
    <property type="evidence" value="ECO:0007669"/>
    <property type="project" value="TreeGrafter"/>
</dbReference>
<dbReference type="STRING" id="7868.ENSCMIP00000029444"/>
<dbReference type="InterPro" id="IPR051522">
    <property type="entry name" value="ISC_assembly_LYR"/>
</dbReference>